<evidence type="ECO:0000256" key="1">
    <source>
        <dbReference type="SAM" id="MobiDB-lite"/>
    </source>
</evidence>
<dbReference type="VEuPathDB" id="FungiDB:FUN_006252"/>
<name>A0A2I1HHT1_9GLOM</name>
<feature type="region of interest" description="Disordered" evidence="1">
    <location>
        <begin position="206"/>
        <end position="239"/>
    </location>
</feature>
<feature type="compositionally biased region" description="Basic residues" evidence="1">
    <location>
        <begin position="224"/>
        <end position="234"/>
    </location>
</feature>
<dbReference type="InterPro" id="IPR058524">
    <property type="entry name" value="DUF8211"/>
</dbReference>
<dbReference type="EMBL" id="LLXI01003015">
    <property type="protein sequence ID" value="PKY58445.1"/>
    <property type="molecule type" value="Genomic_DNA"/>
</dbReference>
<sequence length="402" mass="46499">MSNMGDIIRNPNSAEDFLKFVSYNGDMFLYGVTAQLSSFVENGFLKTLFDKGPQAMDKAQLLVEMFGECANMNNFTIQAKATNIALYASRIGMSSTDDELFVSTSSSNVKTTPNPVLEMPPILPDVEMTPVDHTFWTTDLGGIPVRWFPASWNLQERKQREKFQAVIHDIPEEMTMATLWNDRKPTTFLMSCEVWEYWTKKKDKKSSTKLAKDDNKLKDPTSQKKAKKSSKSKRRNEVNKEANAKEYYHIYNNKCIYCKRLDNFQARHQNSKNNRSKKQKLRFERVCKSIFNNRSQRPRTQSPAINTITDQLHHARQHRFLFLPSQYINKLIQHLKYYKKLGTDMQKDYKFPISFNFTKTLPIDKKTSTVLTPDAQHIHDIGACQKSADFSQLVALTPTLPD</sequence>
<dbReference type="VEuPathDB" id="FungiDB:RhiirA1_499763"/>
<dbReference type="VEuPathDB" id="FungiDB:RhiirFUN_006109"/>
<reference evidence="3 4" key="1">
    <citation type="submission" date="2015-10" db="EMBL/GenBank/DDBJ databases">
        <title>Genome analyses suggest a sexual origin of heterokaryosis in a supposedly ancient asexual fungus.</title>
        <authorList>
            <person name="Ropars J."/>
            <person name="Sedzielewska K."/>
            <person name="Noel J."/>
            <person name="Charron P."/>
            <person name="Farinelli L."/>
            <person name="Marton T."/>
            <person name="Kruger M."/>
            <person name="Pelin A."/>
            <person name="Brachmann A."/>
            <person name="Corradi N."/>
        </authorList>
    </citation>
    <scope>NUCLEOTIDE SEQUENCE [LARGE SCALE GENOMIC DNA]</scope>
    <source>
        <strain evidence="3 4">A4</strain>
    </source>
</reference>
<evidence type="ECO:0000313" key="3">
    <source>
        <dbReference type="EMBL" id="PKY58445.1"/>
    </source>
</evidence>
<dbReference type="VEuPathDB" id="FungiDB:RhiirA1_446392"/>
<keyword evidence="4" id="KW-1185">Reference proteome</keyword>
<proteinExistence type="predicted"/>
<dbReference type="Proteomes" id="UP000234323">
    <property type="component" value="Unassembled WGS sequence"/>
</dbReference>
<dbReference type="Pfam" id="PF26638">
    <property type="entry name" value="DUF8211"/>
    <property type="match status" value="1"/>
</dbReference>
<accession>A0A2I1HHT1</accession>
<dbReference type="AlphaFoldDB" id="A0A2I1HHT1"/>
<protein>
    <recommendedName>
        <fullName evidence="2">DUF8211 domain-containing protein</fullName>
    </recommendedName>
</protein>
<evidence type="ECO:0000313" key="4">
    <source>
        <dbReference type="Proteomes" id="UP000234323"/>
    </source>
</evidence>
<feature type="domain" description="DUF8211" evidence="2">
    <location>
        <begin position="223"/>
        <end position="353"/>
    </location>
</feature>
<gene>
    <name evidence="3" type="ORF">RhiirA4_480364</name>
</gene>
<comment type="caution">
    <text evidence="3">The sequence shown here is derived from an EMBL/GenBank/DDBJ whole genome shotgun (WGS) entry which is preliminary data.</text>
</comment>
<feature type="compositionally biased region" description="Basic and acidic residues" evidence="1">
    <location>
        <begin position="210"/>
        <end position="222"/>
    </location>
</feature>
<evidence type="ECO:0000259" key="2">
    <source>
        <dbReference type="Pfam" id="PF26638"/>
    </source>
</evidence>
<organism evidence="3 4">
    <name type="scientific">Rhizophagus irregularis</name>
    <dbReference type="NCBI Taxonomy" id="588596"/>
    <lineage>
        <taxon>Eukaryota</taxon>
        <taxon>Fungi</taxon>
        <taxon>Fungi incertae sedis</taxon>
        <taxon>Mucoromycota</taxon>
        <taxon>Glomeromycotina</taxon>
        <taxon>Glomeromycetes</taxon>
        <taxon>Glomerales</taxon>
        <taxon>Glomeraceae</taxon>
        <taxon>Rhizophagus</taxon>
    </lineage>
</organism>